<dbReference type="CDD" id="cd02201">
    <property type="entry name" value="FtsZ_type1"/>
    <property type="match status" value="1"/>
</dbReference>
<dbReference type="Pfam" id="PF00091">
    <property type="entry name" value="Tubulin"/>
    <property type="match status" value="1"/>
</dbReference>
<feature type="binding site" evidence="8">
    <location>
        <begin position="110"/>
        <end position="112"/>
    </location>
    <ligand>
        <name>GTP</name>
        <dbReference type="ChEBI" id="CHEBI:37565"/>
    </ligand>
</feature>
<reference evidence="14 15" key="1">
    <citation type="submission" date="2012-01" db="EMBL/GenBank/DDBJ databases">
        <title>The Genome Sequence of Facklamia languida CCUG 37842.</title>
        <authorList>
            <consortium name="The Broad Institute Genome Sequencing Platform"/>
            <person name="Earl A."/>
            <person name="Ward D."/>
            <person name="Feldgarden M."/>
            <person name="Gevers D."/>
            <person name="Huys G."/>
            <person name="Young S.K."/>
            <person name="Zeng Q."/>
            <person name="Gargeya S."/>
            <person name="Fitzgerald M."/>
            <person name="Haas B."/>
            <person name="Abouelleil A."/>
            <person name="Alvarado L."/>
            <person name="Arachchi H.M."/>
            <person name="Berlin A."/>
            <person name="Chapman S.B."/>
            <person name="Gearin G."/>
            <person name="Goldberg J."/>
            <person name="Griggs A."/>
            <person name="Gujja S."/>
            <person name="Hansen M."/>
            <person name="Heiman D."/>
            <person name="Howarth C."/>
            <person name="Larimer J."/>
            <person name="Lui A."/>
            <person name="MacDonald P.J.P."/>
            <person name="McCowen C."/>
            <person name="Montmayeur A."/>
            <person name="Murphy C."/>
            <person name="Neiman D."/>
            <person name="Pearson M."/>
            <person name="Priest M."/>
            <person name="Roberts A."/>
            <person name="Saif S."/>
            <person name="Shea T."/>
            <person name="Sisk P."/>
            <person name="Stolte C."/>
            <person name="Sykes S."/>
            <person name="Wortman J."/>
            <person name="Nusbaum C."/>
            <person name="Birren B."/>
        </authorList>
    </citation>
    <scope>NUCLEOTIDE SEQUENCE [LARGE SCALE GENOMIC DNA]</scope>
    <source>
        <strain evidence="14 15">CCUG 37842</strain>
    </source>
</reference>
<comment type="caution">
    <text evidence="14">The sequence shown here is derived from an EMBL/GenBank/DDBJ whole genome shotgun (WGS) entry which is preliminary data.</text>
</comment>
<evidence type="ECO:0000256" key="1">
    <source>
        <dbReference type="ARBA" id="ARBA00009690"/>
    </source>
</evidence>
<evidence type="ECO:0000256" key="6">
    <source>
        <dbReference type="ARBA" id="ARBA00023210"/>
    </source>
</evidence>
<dbReference type="SMART" id="SM00865">
    <property type="entry name" value="Tubulin_C"/>
    <property type="match status" value="1"/>
</dbReference>
<evidence type="ECO:0000256" key="8">
    <source>
        <dbReference type="HAMAP-Rule" id="MF_00909"/>
    </source>
</evidence>
<dbReference type="PATRIC" id="fig|883113.3.peg.153"/>
<evidence type="ECO:0000256" key="10">
    <source>
        <dbReference type="RuleBase" id="RU000631"/>
    </source>
</evidence>
<accession>H3NH17</accession>
<keyword evidence="7 8" id="KW-0131">Cell cycle</keyword>
<dbReference type="GO" id="GO:0005525">
    <property type="term" value="F:GTP binding"/>
    <property type="evidence" value="ECO:0007669"/>
    <property type="project" value="UniProtKB-UniRule"/>
</dbReference>
<dbReference type="AlphaFoldDB" id="H3NH17"/>
<evidence type="ECO:0000256" key="11">
    <source>
        <dbReference type="SAM" id="MobiDB-lite"/>
    </source>
</evidence>
<comment type="similarity">
    <text evidence="1 8 10">Belongs to the FtsZ family.</text>
</comment>
<dbReference type="GO" id="GO:0051258">
    <property type="term" value="P:protein polymerization"/>
    <property type="evidence" value="ECO:0007669"/>
    <property type="project" value="UniProtKB-UniRule"/>
</dbReference>
<keyword evidence="4 8" id="KW-0547">Nucleotide-binding</keyword>
<dbReference type="Gene3D" id="3.40.50.1440">
    <property type="entry name" value="Tubulin/FtsZ, GTPase domain"/>
    <property type="match status" value="1"/>
</dbReference>
<feature type="binding site" evidence="8">
    <location>
        <position position="145"/>
    </location>
    <ligand>
        <name>GTP</name>
        <dbReference type="ChEBI" id="CHEBI:37565"/>
    </ligand>
</feature>
<dbReference type="PANTHER" id="PTHR30314">
    <property type="entry name" value="CELL DIVISION PROTEIN FTSZ-RELATED"/>
    <property type="match status" value="1"/>
</dbReference>
<keyword evidence="3 8" id="KW-0132">Cell division</keyword>
<dbReference type="FunFam" id="3.40.50.1440:FF:000023">
    <property type="entry name" value="Cell division protein FtsZ"/>
    <property type="match status" value="1"/>
</dbReference>
<dbReference type="SUPFAM" id="SSF52490">
    <property type="entry name" value="Tubulin nucleotide-binding domain-like"/>
    <property type="match status" value="1"/>
</dbReference>
<evidence type="ECO:0000313" key="15">
    <source>
        <dbReference type="Proteomes" id="UP000006190"/>
    </source>
</evidence>
<comment type="subunit">
    <text evidence="8">Homodimer. Polymerizes to form a dynamic ring structure in a strictly GTP-dependent manner. Interacts directly with several other division proteins.</text>
</comment>
<dbReference type="GO" id="GO:0005737">
    <property type="term" value="C:cytoplasm"/>
    <property type="evidence" value="ECO:0007669"/>
    <property type="project" value="UniProtKB-SubCell"/>
</dbReference>
<dbReference type="RefSeq" id="WP_006308021.1">
    <property type="nucleotide sequence ID" value="NZ_JH601133.1"/>
</dbReference>
<feature type="domain" description="Tubulin/FtsZ 2-layer sandwich" evidence="13">
    <location>
        <begin position="209"/>
        <end position="326"/>
    </location>
</feature>
<proteinExistence type="inferred from homology"/>
<dbReference type="GO" id="GO:0003924">
    <property type="term" value="F:GTPase activity"/>
    <property type="evidence" value="ECO:0007669"/>
    <property type="project" value="UniProtKB-UniRule"/>
</dbReference>
<keyword evidence="2 8" id="KW-0963">Cytoplasm</keyword>
<dbReference type="InterPro" id="IPR000158">
    <property type="entry name" value="Cell_div_FtsZ"/>
</dbReference>
<dbReference type="GO" id="GO:0032153">
    <property type="term" value="C:cell division site"/>
    <property type="evidence" value="ECO:0007669"/>
    <property type="project" value="UniProtKB-UniRule"/>
</dbReference>
<dbReference type="eggNOG" id="COG0206">
    <property type="taxonomic scope" value="Bacteria"/>
</dbReference>
<dbReference type="SMART" id="SM00864">
    <property type="entry name" value="Tubulin"/>
    <property type="match status" value="1"/>
</dbReference>
<evidence type="ECO:0000256" key="4">
    <source>
        <dbReference type="ARBA" id="ARBA00022741"/>
    </source>
</evidence>
<evidence type="ECO:0000256" key="9">
    <source>
        <dbReference type="NCBIfam" id="TIGR00065"/>
    </source>
</evidence>
<evidence type="ECO:0000256" key="7">
    <source>
        <dbReference type="ARBA" id="ARBA00023306"/>
    </source>
</evidence>
<evidence type="ECO:0000256" key="3">
    <source>
        <dbReference type="ARBA" id="ARBA00022618"/>
    </source>
</evidence>
<dbReference type="InterPro" id="IPR018316">
    <property type="entry name" value="Tubulin/FtsZ_2-layer-sand-dom"/>
</dbReference>
<dbReference type="InterPro" id="IPR024757">
    <property type="entry name" value="FtsZ_C"/>
</dbReference>
<dbReference type="Gene3D" id="3.30.1330.20">
    <property type="entry name" value="Tubulin/FtsZ, C-terminal domain"/>
    <property type="match status" value="1"/>
</dbReference>
<dbReference type="OrthoDB" id="9813375at2"/>
<comment type="function">
    <text evidence="8 10">Essential cell division protein that forms a contractile ring structure (Z ring) at the future cell division site. The regulation of the ring assembly controls the timing and the location of cell division. One of the functions of the FtsZ ring is to recruit other cell division proteins to the septum to produce a new cell wall between the dividing cells. Binds GTP and shows GTPase activity.</text>
</comment>
<feature type="region of interest" description="Disordered" evidence="11">
    <location>
        <begin position="391"/>
        <end position="438"/>
    </location>
</feature>
<dbReference type="Pfam" id="PF12327">
    <property type="entry name" value="FtsZ_C"/>
    <property type="match status" value="1"/>
</dbReference>
<feature type="region of interest" description="Disordered" evidence="11">
    <location>
        <begin position="321"/>
        <end position="355"/>
    </location>
</feature>
<protein>
    <recommendedName>
        <fullName evidence="8 9">Cell division protein FtsZ</fullName>
    </recommendedName>
</protein>
<dbReference type="NCBIfam" id="TIGR00065">
    <property type="entry name" value="ftsZ"/>
    <property type="match status" value="1"/>
</dbReference>
<dbReference type="PANTHER" id="PTHR30314:SF3">
    <property type="entry name" value="MITOCHONDRIAL DIVISION PROTEIN FSZA"/>
    <property type="match status" value="1"/>
</dbReference>
<evidence type="ECO:0000313" key="14">
    <source>
        <dbReference type="EMBL" id="EHR38072.1"/>
    </source>
</evidence>
<evidence type="ECO:0000256" key="5">
    <source>
        <dbReference type="ARBA" id="ARBA00023134"/>
    </source>
</evidence>
<dbReference type="PROSITE" id="PS01134">
    <property type="entry name" value="FTSZ_1"/>
    <property type="match status" value="1"/>
</dbReference>
<keyword evidence="15" id="KW-1185">Reference proteome</keyword>
<evidence type="ECO:0000256" key="2">
    <source>
        <dbReference type="ARBA" id="ARBA00022490"/>
    </source>
</evidence>
<dbReference type="HAMAP" id="MF_00909">
    <property type="entry name" value="FtsZ"/>
    <property type="match status" value="1"/>
</dbReference>
<keyword evidence="6 8" id="KW-0717">Septation</keyword>
<feature type="compositionally biased region" description="Basic and acidic residues" evidence="11">
    <location>
        <begin position="391"/>
        <end position="419"/>
    </location>
</feature>
<keyword evidence="5 8" id="KW-0342">GTP-binding</keyword>
<feature type="binding site" evidence="8">
    <location>
        <begin position="23"/>
        <end position="27"/>
    </location>
    <ligand>
        <name>GTP</name>
        <dbReference type="ChEBI" id="CHEBI:37565"/>
    </ligand>
</feature>
<gene>
    <name evidence="8" type="primary">ftsZ</name>
    <name evidence="14" type="ORF">HMPREF9708_00156</name>
</gene>
<dbReference type="STRING" id="883113.HMPREF9708_00156"/>
<comment type="subcellular location">
    <subcellularLocation>
        <location evidence="8">Cytoplasm</location>
    </subcellularLocation>
    <text evidence="8">Assembles at midcell at the inner surface of the cytoplasmic membrane.</text>
</comment>
<sequence>MELSFDSSVNPEGAVIKVIGVGGAGGNAVNRMIAEEVKGVDFIVANTDTQALKGSQADTKIQLGPKVTKGLGAGSLPEVGLRAAEESEEQIRQVLEGSDLVFVTAGMGGGTGTGAAPVVARIAKDLGALTVGVVTRPFTFEGPKRGRYAAEGLQNLKDAVDTLVVISNNRLLEVVDRKTPMMEAFSEADNVLRQGVQGISDLIVSPGFINLDFADVKTVMKDQGTALMGIGSASGENRTAEATKKAISSPLLEVSIDGAEQILLNVTGGPDLSLFEAQDASEIIASASSDDVNIIFGTSINESLGDEVVVTVIATGIDTERNTLNKQQSRPQRPSFTQPKPRPKESHPSSAMGHEQVGANHAGMTMQHPGNQEVEQDLFSDWDIKREQITRDVTEVEGQEKKERSFERPDQDRIVRSNETEVNDELDTPPFFRKRNRH</sequence>
<dbReference type="InterPro" id="IPR008280">
    <property type="entry name" value="Tub_FtsZ_C"/>
</dbReference>
<evidence type="ECO:0000259" key="13">
    <source>
        <dbReference type="SMART" id="SM00865"/>
    </source>
</evidence>
<dbReference type="InterPro" id="IPR037103">
    <property type="entry name" value="Tubulin/FtsZ-like_C"/>
</dbReference>
<name>H3NH17_9LACT</name>
<feature type="binding site" evidence="8">
    <location>
        <position position="189"/>
    </location>
    <ligand>
        <name>GTP</name>
        <dbReference type="ChEBI" id="CHEBI:37565"/>
    </ligand>
</feature>
<dbReference type="SUPFAM" id="SSF55307">
    <property type="entry name" value="Tubulin C-terminal domain-like"/>
    <property type="match status" value="1"/>
</dbReference>
<dbReference type="InterPro" id="IPR036525">
    <property type="entry name" value="Tubulin/FtsZ_GTPase_sf"/>
</dbReference>
<feature type="compositionally biased region" description="Polar residues" evidence="11">
    <location>
        <begin position="324"/>
        <end position="338"/>
    </location>
</feature>
<dbReference type="GO" id="GO:0000917">
    <property type="term" value="P:division septum assembly"/>
    <property type="evidence" value="ECO:0007669"/>
    <property type="project" value="UniProtKB-KW"/>
</dbReference>
<dbReference type="PROSITE" id="PS01135">
    <property type="entry name" value="FTSZ_2"/>
    <property type="match status" value="1"/>
</dbReference>
<feature type="domain" description="Tubulin/FtsZ GTPase" evidence="12">
    <location>
        <begin position="15"/>
        <end position="207"/>
    </location>
</feature>
<dbReference type="InterPro" id="IPR020805">
    <property type="entry name" value="Cell_div_FtsZ_CS"/>
</dbReference>
<organism evidence="14 15">
    <name type="scientific">Facklamia languida CCUG 37842</name>
    <dbReference type="NCBI Taxonomy" id="883113"/>
    <lineage>
        <taxon>Bacteria</taxon>
        <taxon>Bacillati</taxon>
        <taxon>Bacillota</taxon>
        <taxon>Bacilli</taxon>
        <taxon>Lactobacillales</taxon>
        <taxon>Aerococcaceae</taxon>
        <taxon>Facklamia</taxon>
    </lineage>
</organism>
<dbReference type="EMBL" id="AGEG01000002">
    <property type="protein sequence ID" value="EHR38072.1"/>
    <property type="molecule type" value="Genomic_DNA"/>
</dbReference>
<feature type="binding site" evidence="8">
    <location>
        <position position="141"/>
    </location>
    <ligand>
        <name>GTP</name>
        <dbReference type="ChEBI" id="CHEBI:37565"/>
    </ligand>
</feature>
<dbReference type="HOGENOM" id="CLU_024865_1_0_9"/>
<dbReference type="InterPro" id="IPR045061">
    <property type="entry name" value="FtsZ/CetZ"/>
</dbReference>
<dbReference type="Proteomes" id="UP000006190">
    <property type="component" value="Unassembled WGS sequence"/>
</dbReference>
<dbReference type="GO" id="GO:0043093">
    <property type="term" value="P:FtsZ-dependent cytokinesis"/>
    <property type="evidence" value="ECO:0007669"/>
    <property type="project" value="UniProtKB-UniRule"/>
</dbReference>
<evidence type="ECO:0000259" key="12">
    <source>
        <dbReference type="SMART" id="SM00864"/>
    </source>
</evidence>
<dbReference type="PRINTS" id="PR00423">
    <property type="entry name" value="CELLDVISFTSZ"/>
</dbReference>
<dbReference type="InterPro" id="IPR003008">
    <property type="entry name" value="Tubulin_FtsZ_GTPase"/>
</dbReference>